<evidence type="ECO:0000256" key="15">
    <source>
        <dbReference type="PIRSR" id="PIRSR601834-1"/>
    </source>
</evidence>
<dbReference type="Pfam" id="PF00970">
    <property type="entry name" value="FAD_binding_6"/>
    <property type="match status" value="1"/>
</dbReference>
<dbReference type="Proteomes" id="UP000250266">
    <property type="component" value="Unassembled WGS sequence"/>
</dbReference>
<dbReference type="InterPro" id="IPR001834">
    <property type="entry name" value="CBR-like"/>
</dbReference>
<dbReference type="PROSITE" id="PS51384">
    <property type="entry name" value="FAD_FR"/>
    <property type="match status" value="1"/>
</dbReference>
<dbReference type="PRINTS" id="PR00406">
    <property type="entry name" value="CYTB5RDTASE"/>
</dbReference>
<dbReference type="EMBL" id="KV745069">
    <property type="protein sequence ID" value="OCK78295.1"/>
    <property type="molecule type" value="Genomic_DNA"/>
</dbReference>
<keyword evidence="10 16" id="KW-0520">NAD</keyword>
<feature type="binding site" evidence="15">
    <location>
        <position position="209"/>
    </location>
    <ligand>
        <name>FAD</name>
        <dbReference type="ChEBI" id="CHEBI:57692"/>
    </ligand>
</feature>
<keyword evidence="4 15" id="KW-0285">Flavoprotein</keyword>
<dbReference type="PANTHER" id="PTHR19370">
    <property type="entry name" value="NADH-CYTOCHROME B5 REDUCTASE"/>
    <property type="match status" value="1"/>
</dbReference>
<evidence type="ECO:0000256" key="4">
    <source>
        <dbReference type="ARBA" id="ARBA00022630"/>
    </source>
</evidence>
<evidence type="ECO:0000256" key="14">
    <source>
        <dbReference type="ARBA" id="ARBA00047682"/>
    </source>
</evidence>
<dbReference type="FunFam" id="3.40.50.80:FF:000009">
    <property type="entry name" value="NADH-cytochrome b5 reductase"/>
    <property type="match status" value="1"/>
</dbReference>
<keyword evidence="5" id="KW-0812">Transmembrane</keyword>
<comment type="cofactor">
    <cofactor evidence="1 15 16">
        <name>FAD</name>
        <dbReference type="ChEBI" id="CHEBI:57692"/>
    </cofactor>
</comment>
<evidence type="ECO:0000256" key="12">
    <source>
        <dbReference type="ARBA" id="ARBA00023136"/>
    </source>
</evidence>
<comment type="function">
    <text evidence="13">May mediate the reduction of outer membrane cytochrome b5.</text>
</comment>
<evidence type="ECO:0000256" key="8">
    <source>
        <dbReference type="ARBA" id="ARBA00022989"/>
    </source>
</evidence>
<proteinExistence type="inferred from homology"/>
<dbReference type="GO" id="GO:0006696">
    <property type="term" value="P:ergosterol biosynthetic process"/>
    <property type="evidence" value="ECO:0007669"/>
    <property type="project" value="TreeGrafter"/>
</dbReference>
<feature type="binding site" evidence="15">
    <location>
        <position position="168"/>
    </location>
    <ligand>
        <name>FAD</name>
        <dbReference type="ChEBI" id="CHEBI:57692"/>
    </ligand>
</feature>
<dbReference type="GO" id="GO:0005741">
    <property type="term" value="C:mitochondrial outer membrane"/>
    <property type="evidence" value="ECO:0007669"/>
    <property type="project" value="UniProtKB-SubCell"/>
</dbReference>
<dbReference type="PANTHER" id="PTHR19370:SF171">
    <property type="entry name" value="NADH-CYTOCHROME B5 REDUCTASE 2"/>
    <property type="match status" value="1"/>
</dbReference>
<evidence type="ECO:0000313" key="18">
    <source>
        <dbReference type="EMBL" id="OCK78295.1"/>
    </source>
</evidence>
<evidence type="ECO:0000256" key="11">
    <source>
        <dbReference type="ARBA" id="ARBA00023128"/>
    </source>
</evidence>
<reference evidence="18 19" key="1">
    <citation type="journal article" date="2016" name="Nat. Commun.">
        <title>Ectomycorrhizal ecology is imprinted in the genome of the dominant symbiotic fungus Cenococcum geophilum.</title>
        <authorList>
            <consortium name="DOE Joint Genome Institute"/>
            <person name="Peter M."/>
            <person name="Kohler A."/>
            <person name="Ohm R.A."/>
            <person name="Kuo A."/>
            <person name="Krutzmann J."/>
            <person name="Morin E."/>
            <person name="Arend M."/>
            <person name="Barry K.W."/>
            <person name="Binder M."/>
            <person name="Choi C."/>
            <person name="Clum A."/>
            <person name="Copeland A."/>
            <person name="Grisel N."/>
            <person name="Haridas S."/>
            <person name="Kipfer T."/>
            <person name="LaButti K."/>
            <person name="Lindquist E."/>
            <person name="Lipzen A."/>
            <person name="Maire R."/>
            <person name="Meier B."/>
            <person name="Mihaltcheva S."/>
            <person name="Molinier V."/>
            <person name="Murat C."/>
            <person name="Poggeler S."/>
            <person name="Quandt C.A."/>
            <person name="Sperisen C."/>
            <person name="Tritt A."/>
            <person name="Tisserant E."/>
            <person name="Crous P.W."/>
            <person name="Henrissat B."/>
            <person name="Nehls U."/>
            <person name="Egli S."/>
            <person name="Spatafora J.W."/>
            <person name="Grigoriev I.V."/>
            <person name="Martin F.M."/>
        </authorList>
    </citation>
    <scope>NUCLEOTIDE SEQUENCE [LARGE SCALE GENOMIC DNA]</scope>
    <source>
        <strain evidence="18 19">CBS 459.81</strain>
    </source>
</reference>
<dbReference type="InterPro" id="IPR039261">
    <property type="entry name" value="FNR_nucleotide-bd"/>
</dbReference>
<dbReference type="InterPro" id="IPR017938">
    <property type="entry name" value="Riboflavin_synthase-like_b-brl"/>
</dbReference>
<comment type="catalytic activity">
    <reaction evidence="14 16">
        <text>2 Fe(III)-[cytochrome b5] + NADH = 2 Fe(II)-[cytochrome b5] + NAD(+) + H(+)</text>
        <dbReference type="Rhea" id="RHEA:46680"/>
        <dbReference type="Rhea" id="RHEA-COMP:10438"/>
        <dbReference type="Rhea" id="RHEA-COMP:10439"/>
        <dbReference type="ChEBI" id="CHEBI:15378"/>
        <dbReference type="ChEBI" id="CHEBI:29033"/>
        <dbReference type="ChEBI" id="CHEBI:29034"/>
        <dbReference type="ChEBI" id="CHEBI:57540"/>
        <dbReference type="ChEBI" id="CHEBI:57945"/>
        <dbReference type="EC" id="1.6.2.2"/>
    </reaction>
</comment>
<comment type="similarity">
    <text evidence="3 16">Belongs to the flavoprotein pyridine nucleotide cytochrome reductase family.</text>
</comment>
<dbReference type="InterPro" id="IPR008333">
    <property type="entry name" value="Cbr1-like_FAD-bd_dom"/>
</dbReference>
<dbReference type="InterPro" id="IPR001433">
    <property type="entry name" value="OxRdtase_FAD/NAD-bd"/>
</dbReference>
<keyword evidence="6" id="KW-1000">Mitochondrion outer membrane</keyword>
<evidence type="ECO:0000256" key="5">
    <source>
        <dbReference type="ARBA" id="ARBA00022692"/>
    </source>
</evidence>
<dbReference type="OrthoDB" id="432685at2759"/>
<keyword evidence="11" id="KW-0496">Mitochondrion</keyword>
<evidence type="ECO:0000256" key="2">
    <source>
        <dbReference type="ARBA" id="ARBA00004572"/>
    </source>
</evidence>
<evidence type="ECO:0000256" key="13">
    <source>
        <dbReference type="ARBA" id="ARBA00037464"/>
    </source>
</evidence>
<feature type="domain" description="FAD-binding FR-type" evidence="17">
    <location>
        <begin position="87"/>
        <end position="192"/>
    </location>
</feature>
<evidence type="ECO:0000256" key="7">
    <source>
        <dbReference type="ARBA" id="ARBA00022827"/>
    </source>
</evidence>
<keyword evidence="7 15" id="KW-0274">FAD</keyword>
<evidence type="ECO:0000256" key="6">
    <source>
        <dbReference type="ARBA" id="ARBA00022787"/>
    </source>
</evidence>
<dbReference type="Gene3D" id="3.40.50.80">
    <property type="entry name" value="Nucleotide-binding domain of ferredoxin-NADP reductase (FNR) module"/>
    <property type="match status" value="1"/>
</dbReference>
<name>A0A8E2E6H9_9PEZI</name>
<accession>A0A8E2E6H9</accession>
<feature type="binding site" evidence="15">
    <location>
        <position position="141"/>
    </location>
    <ligand>
        <name>FAD</name>
        <dbReference type="ChEBI" id="CHEBI:57692"/>
    </ligand>
</feature>
<dbReference type="SUPFAM" id="SSF63380">
    <property type="entry name" value="Riboflavin synthase domain-like"/>
    <property type="match status" value="1"/>
</dbReference>
<gene>
    <name evidence="18" type="ORF">K432DRAFT_383982</name>
</gene>
<dbReference type="Pfam" id="PF00175">
    <property type="entry name" value="NAD_binding_1"/>
    <property type="match status" value="1"/>
</dbReference>
<sequence length="339" mass="37540">MFARQVFRPTTALRQHVRRYATEPPKGGSNAAIYATLGLVGAAGGYYYMNSGKSVSETGAAPPAKEGEKVPKSIGQPVKAAFTGGEQGFVSLVLENVENINHNTKKFRFKLPEEDMVSGLSVASAVITKYKGPQMEKPVIRPYTPTSDHDQAGYVEFIIKKYPNGPMSEHIHNMEPGQRLDIKGPIPKYPWTPNKHEHVAMIAGGTGITPMWQVANAIFKNPEDKTKVTLVFGNVSEEDILMKKELEHLENTYPRRFRAFYVLDKPPESWHGGKGFITKELLKTVLPEPKEGDKIKIFVCGPPGMYKAISGGKKSPTDQGELDGILKELGYSKDQVYKF</sequence>
<evidence type="ECO:0000313" key="19">
    <source>
        <dbReference type="Proteomes" id="UP000250266"/>
    </source>
</evidence>
<evidence type="ECO:0000256" key="16">
    <source>
        <dbReference type="RuleBase" id="RU361226"/>
    </source>
</evidence>
<comment type="subcellular location">
    <subcellularLocation>
        <location evidence="2">Mitochondrion outer membrane</location>
        <topology evidence="2">Single-pass membrane protein</topology>
    </subcellularLocation>
</comment>
<dbReference type="InterPro" id="IPR017927">
    <property type="entry name" value="FAD-bd_FR_type"/>
</dbReference>
<dbReference type="SUPFAM" id="SSF52343">
    <property type="entry name" value="Ferredoxin reductase-like, C-terminal NADP-linked domain"/>
    <property type="match status" value="1"/>
</dbReference>
<feature type="binding site" evidence="15">
    <location>
        <position position="160"/>
    </location>
    <ligand>
        <name>FAD</name>
        <dbReference type="ChEBI" id="CHEBI:57692"/>
    </ligand>
</feature>
<dbReference type="EC" id="1.6.2.2" evidence="16"/>
<evidence type="ECO:0000256" key="10">
    <source>
        <dbReference type="ARBA" id="ARBA00023027"/>
    </source>
</evidence>
<dbReference type="GO" id="GO:0090524">
    <property type="term" value="F:cytochrome-b5 reductase activity, acting on NADH"/>
    <property type="evidence" value="ECO:0007669"/>
    <property type="project" value="UniProtKB-EC"/>
</dbReference>
<evidence type="ECO:0000256" key="1">
    <source>
        <dbReference type="ARBA" id="ARBA00001974"/>
    </source>
</evidence>
<evidence type="ECO:0000256" key="9">
    <source>
        <dbReference type="ARBA" id="ARBA00023002"/>
    </source>
</evidence>
<feature type="binding site" evidence="15">
    <location>
        <position position="142"/>
    </location>
    <ligand>
        <name>FAD</name>
        <dbReference type="ChEBI" id="CHEBI:57692"/>
    </ligand>
</feature>
<evidence type="ECO:0000256" key="3">
    <source>
        <dbReference type="ARBA" id="ARBA00006105"/>
    </source>
</evidence>
<keyword evidence="9 16" id="KW-0560">Oxidoreductase</keyword>
<dbReference type="AlphaFoldDB" id="A0A8E2E6H9"/>
<dbReference type="FunFam" id="2.40.30.10:FF:000032">
    <property type="entry name" value="NADH-cytochrome b5 reductase"/>
    <property type="match status" value="1"/>
</dbReference>
<evidence type="ECO:0000259" key="17">
    <source>
        <dbReference type="PROSITE" id="PS51384"/>
    </source>
</evidence>
<feature type="binding site" evidence="15">
    <location>
        <position position="167"/>
    </location>
    <ligand>
        <name>FAD</name>
        <dbReference type="ChEBI" id="CHEBI:57692"/>
    </ligand>
</feature>
<keyword evidence="8" id="KW-1133">Transmembrane helix</keyword>
<organism evidence="18 19">
    <name type="scientific">Lepidopterella palustris CBS 459.81</name>
    <dbReference type="NCBI Taxonomy" id="1314670"/>
    <lineage>
        <taxon>Eukaryota</taxon>
        <taxon>Fungi</taxon>
        <taxon>Dikarya</taxon>
        <taxon>Ascomycota</taxon>
        <taxon>Pezizomycotina</taxon>
        <taxon>Dothideomycetes</taxon>
        <taxon>Pleosporomycetidae</taxon>
        <taxon>Mytilinidiales</taxon>
        <taxon>Argynnaceae</taxon>
        <taxon>Lepidopterella</taxon>
    </lineage>
</organism>
<feature type="binding site" evidence="15">
    <location>
        <position position="143"/>
    </location>
    <ligand>
        <name>FAD</name>
        <dbReference type="ChEBI" id="CHEBI:57692"/>
    </ligand>
</feature>
<dbReference type="PRINTS" id="PR00371">
    <property type="entry name" value="FPNCR"/>
</dbReference>
<dbReference type="Gene3D" id="2.40.30.10">
    <property type="entry name" value="Translation factors"/>
    <property type="match status" value="1"/>
</dbReference>
<keyword evidence="12" id="KW-0472">Membrane</keyword>
<protein>
    <recommendedName>
        <fullName evidence="16">NADH-cytochrome b5 reductase</fullName>
        <ecNumber evidence="16">1.6.2.2</ecNumber>
    </recommendedName>
</protein>
<dbReference type="InterPro" id="IPR001709">
    <property type="entry name" value="Flavoprot_Pyr_Nucl_cyt_Rdtase"/>
</dbReference>
<keyword evidence="19" id="KW-1185">Reference proteome</keyword>
<dbReference type="CDD" id="cd06183">
    <property type="entry name" value="cyt_b5_reduct_like"/>
    <property type="match status" value="1"/>
</dbReference>
<feature type="binding site" evidence="15">
    <location>
        <position position="158"/>
    </location>
    <ligand>
        <name>FAD</name>
        <dbReference type="ChEBI" id="CHEBI:57692"/>
    </ligand>
</feature>